<dbReference type="SUPFAM" id="SSF52540">
    <property type="entry name" value="P-loop containing nucleoside triphosphate hydrolases"/>
    <property type="match status" value="1"/>
</dbReference>
<evidence type="ECO:0000259" key="1">
    <source>
        <dbReference type="Pfam" id="PF13173"/>
    </source>
</evidence>
<name>A0A948RRI5_UNCEI</name>
<dbReference type="InterPro" id="IPR025420">
    <property type="entry name" value="DUF4143"/>
</dbReference>
<sequence length="389" mass="45261">MDTVRRILNIDLPERQSVFLWGPRMTGKTTLLRQQFPKSLYYDLLQTDLFLELSRNPSLLREQLLAVDDKALRQPVIIDEVQKTPQLLDEIHWLIENRRIRFILSGSSARKLIRGNANLLGGRAWRYHLFPLVSQELESLDILRILNRGLIPNHYFQNGYRKSQKAYVHDYLKEEVFEEGLTRNIPAFSRFFEAMAYSHGELTNFANIARDSGVDAKTVKEYYQILVDTLLGVWVAPFKRRQDRHVIQKAAKFYLFDVGVAGTLLNRDISVERGEAFGKALEHFILMELRAHASYRELDYPIHFWRTKSGLEVDFVLGNGEVAIEVKGTSRVDRRDLHALRSFKDSYKPKSAIVVCNEKRERLHEGFRIMPVAKFLQELWSGRIINSGL</sequence>
<feature type="domain" description="DUF4143" evidence="2">
    <location>
        <begin position="176"/>
        <end position="327"/>
    </location>
</feature>
<dbReference type="EMBL" id="JAHJDP010000011">
    <property type="protein sequence ID" value="MBU2689535.1"/>
    <property type="molecule type" value="Genomic_DNA"/>
</dbReference>
<dbReference type="AlphaFoldDB" id="A0A948RRI5"/>
<protein>
    <submittedName>
        <fullName evidence="3">AAA family ATPase</fullName>
    </submittedName>
</protein>
<dbReference type="PANTHER" id="PTHR43566:SF2">
    <property type="entry name" value="DUF4143 DOMAIN-CONTAINING PROTEIN"/>
    <property type="match status" value="1"/>
</dbReference>
<dbReference type="InterPro" id="IPR041682">
    <property type="entry name" value="AAA_14"/>
</dbReference>
<dbReference type="Pfam" id="PF13173">
    <property type="entry name" value="AAA_14"/>
    <property type="match status" value="1"/>
</dbReference>
<proteinExistence type="predicted"/>
<reference evidence="3" key="1">
    <citation type="submission" date="2021-05" db="EMBL/GenBank/DDBJ databases">
        <title>Energy efficiency and biological interactions define the core microbiome of deep oligotrophic groundwater.</title>
        <authorList>
            <person name="Mehrshad M."/>
            <person name="Lopez-Fernandez M."/>
            <person name="Bell E."/>
            <person name="Bernier-Latmani R."/>
            <person name="Bertilsson S."/>
            <person name="Dopson M."/>
        </authorList>
    </citation>
    <scope>NUCLEOTIDE SEQUENCE</scope>
    <source>
        <strain evidence="3">Modern_marine.mb.64</strain>
    </source>
</reference>
<evidence type="ECO:0000313" key="4">
    <source>
        <dbReference type="Proteomes" id="UP000777784"/>
    </source>
</evidence>
<accession>A0A948RRI5</accession>
<feature type="domain" description="AAA" evidence="1">
    <location>
        <begin position="15"/>
        <end position="137"/>
    </location>
</feature>
<evidence type="ECO:0000313" key="3">
    <source>
        <dbReference type="EMBL" id="MBU2689535.1"/>
    </source>
</evidence>
<dbReference type="PANTHER" id="PTHR43566">
    <property type="entry name" value="CONSERVED PROTEIN"/>
    <property type="match status" value="1"/>
</dbReference>
<organism evidence="3 4">
    <name type="scientific">Eiseniibacteriota bacterium</name>
    <dbReference type="NCBI Taxonomy" id="2212470"/>
    <lineage>
        <taxon>Bacteria</taxon>
        <taxon>Candidatus Eiseniibacteriota</taxon>
    </lineage>
</organism>
<dbReference type="InterPro" id="IPR027417">
    <property type="entry name" value="P-loop_NTPase"/>
</dbReference>
<gene>
    <name evidence="3" type="ORF">KJ970_01285</name>
</gene>
<dbReference type="Proteomes" id="UP000777784">
    <property type="component" value="Unassembled WGS sequence"/>
</dbReference>
<comment type="caution">
    <text evidence="3">The sequence shown here is derived from an EMBL/GenBank/DDBJ whole genome shotgun (WGS) entry which is preliminary data.</text>
</comment>
<dbReference type="Pfam" id="PF13635">
    <property type="entry name" value="DUF4143"/>
    <property type="match status" value="1"/>
</dbReference>
<evidence type="ECO:0000259" key="2">
    <source>
        <dbReference type="Pfam" id="PF13635"/>
    </source>
</evidence>